<dbReference type="GO" id="GO:0006508">
    <property type="term" value="P:proteolysis"/>
    <property type="evidence" value="ECO:0007669"/>
    <property type="project" value="UniProtKB-KW"/>
</dbReference>
<feature type="active site" description="Charge relay system" evidence="2">
    <location>
        <position position="241"/>
    </location>
</feature>
<accession>A0AAX2CJZ6</accession>
<dbReference type="NCBIfam" id="TIGR02860">
    <property type="entry name" value="spore_IV_B"/>
    <property type="match status" value="1"/>
</dbReference>
<reference evidence="5 6" key="1">
    <citation type="submission" date="2016-08" db="EMBL/GenBank/DDBJ databases">
        <authorList>
            <person name="Loux V."/>
            <person name="Rue O."/>
        </authorList>
    </citation>
    <scope>NUCLEOTIDE SEQUENCE [LARGE SCALE GENOMIC DNA]</scope>
    <source>
        <strain evidence="5 6">AFSSA_08CEB44bac</strain>
    </source>
</reference>
<dbReference type="InterPro" id="IPR001478">
    <property type="entry name" value="PDZ"/>
</dbReference>
<dbReference type="SUPFAM" id="SSF50156">
    <property type="entry name" value="PDZ domain-like"/>
    <property type="match status" value="1"/>
</dbReference>
<dbReference type="InterPro" id="IPR009003">
    <property type="entry name" value="Peptidase_S1_PA"/>
</dbReference>
<dbReference type="AlphaFoldDB" id="A0AAX2CJZ6"/>
<dbReference type="EMBL" id="FMIK01000043">
    <property type="protein sequence ID" value="SCL99883.1"/>
    <property type="molecule type" value="Genomic_DNA"/>
</dbReference>
<keyword evidence="2" id="KW-0645">Protease</keyword>
<name>A0AAX2CJZ6_9BACI</name>
<evidence type="ECO:0000256" key="2">
    <source>
        <dbReference type="PROSITE-ProRule" id="PRU00827"/>
    </source>
</evidence>
<feature type="active site" description="Charge relay system" evidence="2">
    <location>
        <position position="383"/>
    </location>
</feature>
<keyword evidence="3" id="KW-0472">Membrane</keyword>
<dbReference type="Pfam" id="PF17820">
    <property type="entry name" value="PDZ_6"/>
    <property type="match status" value="1"/>
</dbReference>
<gene>
    <name evidence="5" type="ORF">BCB44BAC_03226</name>
</gene>
<keyword evidence="3" id="KW-1133">Transmembrane helix</keyword>
<evidence type="ECO:0000259" key="4">
    <source>
        <dbReference type="PROSITE" id="PS51494"/>
    </source>
</evidence>
<feature type="transmembrane region" description="Helical" evidence="3">
    <location>
        <begin position="12"/>
        <end position="30"/>
    </location>
</feature>
<feature type="region of interest" description="PDZ binding" evidence="2">
    <location>
        <begin position="398"/>
        <end position="400"/>
    </location>
</feature>
<keyword evidence="3" id="KW-0812">Transmembrane</keyword>
<feature type="active site" description="Charge relay system" evidence="2">
    <location>
        <position position="368"/>
    </location>
</feature>
<dbReference type="InterPro" id="IPR041489">
    <property type="entry name" value="PDZ_6"/>
</dbReference>
<keyword evidence="1 2" id="KW-0720">Serine protease</keyword>
<evidence type="ECO:0000313" key="6">
    <source>
        <dbReference type="Proteomes" id="UP000242164"/>
    </source>
</evidence>
<organism evidence="5 6">
    <name type="scientific">Bacillus cytotoxicus</name>
    <dbReference type="NCBI Taxonomy" id="580165"/>
    <lineage>
        <taxon>Bacteria</taxon>
        <taxon>Bacillati</taxon>
        <taxon>Bacillota</taxon>
        <taxon>Bacilli</taxon>
        <taxon>Bacillales</taxon>
        <taxon>Bacillaceae</taxon>
        <taxon>Bacillus</taxon>
        <taxon>Bacillus cereus group</taxon>
    </lineage>
</organism>
<dbReference type="Pfam" id="PF05580">
    <property type="entry name" value="Peptidase_S55"/>
    <property type="match status" value="1"/>
</dbReference>
<dbReference type="PROSITE" id="PS51494">
    <property type="entry name" value="SPOIVB"/>
    <property type="match status" value="1"/>
</dbReference>
<dbReference type="InterPro" id="IPR008763">
    <property type="entry name" value="Peptidase_S55"/>
</dbReference>
<sequence length="432" mass="46876">MNKLRLEHFRKIIGICLLVSLVFIVCFKPLRTFISFPKQLVIFEGEQSEIESLPVFQASSTNHNVFTVSSKQKAPGIMVNSHQNGEADMVFQLAGFPVKKVNVKVLKDFKVIPGGQSIGVKLNTKGVLVVGHHLIQTEKGKVSPGELAGVQVGDMITAINGKTIERMSDVAPFIHSSGETGEPLHLVLLRDGKHIRTKLTPQKDSGESSYRIGLYIRDSAAGIGTMTFIDPNSMKYGALGHVISDNDTKKPIQVEDGQIMRSTVTSIERGSHGNPGEKLAKFSPDHEVIGNITTNSPFGIFGKLNTNVKNGIMDKAMPIALSHQVKEGPAKILTVIDNDKVESFDVDIVSAVPQKFPATKGMVIKVTDKRLLEKTGGIVQGMSGSPIVQNGKVIGAVTHVFVNDPTSGYGVHIEWMLHEAGINIYEQNKKAS</sequence>
<protein>
    <submittedName>
        <fullName evidence="5">Stage IV sporulation protein B</fullName>
    </submittedName>
</protein>
<dbReference type="SMART" id="SM00228">
    <property type="entry name" value="PDZ"/>
    <property type="match status" value="1"/>
</dbReference>
<dbReference type="Proteomes" id="UP000242164">
    <property type="component" value="Unassembled WGS sequence"/>
</dbReference>
<dbReference type="SUPFAM" id="SSF50494">
    <property type="entry name" value="Trypsin-like serine proteases"/>
    <property type="match status" value="1"/>
</dbReference>
<dbReference type="InterPro" id="IPR036034">
    <property type="entry name" value="PDZ_sf"/>
</dbReference>
<dbReference type="GO" id="GO:0008236">
    <property type="term" value="F:serine-type peptidase activity"/>
    <property type="evidence" value="ECO:0007669"/>
    <property type="project" value="UniProtKB-UniRule"/>
</dbReference>
<evidence type="ECO:0000256" key="1">
    <source>
        <dbReference type="ARBA" id="ARBA00022825"/>
    </source>
</evidence>
<keyword evidence="2" id="KW-0378">Hydrolase</keyword>
<evidence type="ECO:0000313" key="5">
    <source>
        <dbReference type="EMBL" id="SCL99883.1"/>
    </source>
</evidence>
<dbReference type="Gene3D" id="2.30.42.10">
    <property type="match status" value="1"/>
</dbReference>
<evidence type="ECO:0000256" key="3">
    <source>
        <dbReference type="SAM" id="Phobius"/>
    </source>
</evidence>
<comment type="caution">
    <text evidence="5">The sequence shown here is derived from an EMBL/GenBank/DDBJ whole genome shotgun (WGS) entry which is preliminary data.</text>
</comment>
<dbReference type="RefSeq" id="WP_012095326.1">
    <property type="nucleotide sequence ID" value="NZ_CP024096.1"/>
</dbReference>
<dbReference type="InterPro" id="IPR014219">
    <property type="entry name" value="SpoIVB"/>
</dbReference>
<proteinExistence type="predicted"/>
<feature type="domain" description="Peptidase S55" evidence="4">
    <location>
        <begin position="193"/>
        <end position="432"/>
    </location>
</feature>
<dbReference type="GeneID" id="33898119"/>